<dbReference type="NCBIfam" id="NF038235">
    <property type="entry name" value="retron_Ec48_2TM"/>
    <property type="match status" value="1"/>
</dbReference>
<dbReference type="PATRIC" id="fig|1315283.4.peg.2143"/>
<feature type="transmembrane region" description="Helical" evidence="1">
    <location>
        <begin position="87"/>
        <end position="104"/>
    </location>
</feature>
<gene>
    <name evidence="2" type="ORF">PTRA_a2461</name>
</gene>
<name>A0A0U2ISU4_9GAMM</name>
<dbReference type="AlphaFoldDB" id="A0A0U2ISU4"/>
<dbReference type="RefSeq" id="WP_058373770.1">
    <property type="nucleotide sequence ID" value="NZ_CP011034.1"/>
</dbReference>
<evidence type="ECO:0000313" key="2">
    <source>
        <dbReference type="EMBL" id="ALS33551.1"/>
    </source>
</evidence>
<keyword evidence="1" id="KW-1133">Transmembrane helix</keyword>
<sequence>MTLDKFKSIFINLKKHISVNYLLSVRTKSWFVFLFLLYISLQLLLVIGVAIEFINDENLTWGLCLTNSCLKIVNERFIYSLSFSKELTVIFGTILAGLGVYIGWKTYALSLENSIMSNHNNNLSNFAEFCSAQIERDHLLSPERIDLYTYYALVFPDSRSGKFNFFRLYDRKLNDVIAVIEDSNQRYNDAKDTNLRYKYTNHQTKLIEVLKEFGITIEHRHRTSFDEIELSLYQYIDSVTKQFTTSKIRLAGLKKDYL</sequence>
<evidence type="ECO:0000256" key="1">
    <source>
        <dbReference type="SAM" id="Phobius"/>
    </source>
</evidence>
<accession>A0A0U2ISU4</accession>
<protein>
    <submittedName>
        <fullName evidence="2">Uncharacterized protein</fullName>
    </submittedName>
</protein>
<organism evidence="2">
    <name type="scientific">Pseudoalteromonas translucida KMM 520</name>
    <dbReference type="NCBI Taxonomy" id="1315283"/>
    <lineage>
        <taxon>Bacteria</taxon>
        <taxon>Pseudomonadati</taxon>
        <taxon>Pseudomonadota</taxon>
        <taxon>Gammaproteobacteria</taxon>
        <taxon>Alteromonadales</taxon>
        <taxon>Pseudoalteromonadaceae</taxon>
        <taxon>Pseudoalteromonas</taxon>
    </lineage>
</organism>
<dbReference type="OrthoDB" id="9152056at2"/>
<reference evidence="2 3" key="1">
    <citation type="submission" date="2015-03" db="EMBL/GenBank/DDBJ databases">
        <authorList>
            <person name="Murphy D."/>
        </authorList>
    </citation>
    <scope>NUCLEOTIDE SEQUENCE [LARGE SCALE GENOMIC DNA]</scope>
    <source>
        <strain evidence="2 3">KMM 520</strain>
    </source>
</reference>
<dbReference type="EMBL" id="CP011034">
    <property type="protein sequence ID" value="ALS33551.1"/>
    <property type="molecule type" value="Genomic_DNA"/>
</dbReference>
<keyword evidence="1" id="KW-0472">Membrane</keyword>
<dbReference type="InterPro" id="IPR053597">
    <property type="entry name" value="Retron_Ec48_antiviral"/>
</dbReference>
<keyword evidence="1" id="KW-0812">Transmembrane</keyword>
<dbReference type="Proteomes" id="UP000065261">
    <property type="component" value="Chromosome I"/>
</dbReference>
<proteinExistence type="predicted"/>
<feature type="transmembrane region" description="Helical" evidence="1">
    <location>
        <begin position="30"/>
        <end position="51"/>
    </location>
</feature>
<evidence type="ECO:0000313" key="3">
    <source>
        <dbReference type="Proteomes" id="UP000065261"/>
    </source>
</evidence>
<dbReference type="KEGG" id="ptn:PTRA_a2461"/>